<dbReference type="EMBL" id="CM001748">
    <property type="protein sequence ID" value="KJB58726.1"/>
    <property type="molecule type" value="Genomic_DNA"/>
</dbReference>
<keyword evidence="1" id="KW-0472">Membrane</keyword>
<keyword evidence="1" id="KW-1133">Transmembrane helix</keyword>
<accession>A0A0D2TTV3</accession>
<dbReference type="AlphaFoldDB" id="A0A0D2TTV3"/>
<feature type="transmembrane region" description="Helical" evidence="1">
    <location>
        <begin position="47"/>
        <end position="72"/>
    </location>
</feature>
<reference evidence="2 3" key="1">
    <citation type="journal article" date="2012" name="Nature">
        <title>Repeated polyploidization of Gossypium genomes and the evolution of spinnable cotton fibres.</title>
        <authorList>
            <person name="Paterson A.H."/>
            <person name="Wendel J.F."/>
            <person name="Gundlach H."/>
            <person name="Guo H."/>
            <person name="Jenkins J."/>
            <person name="Jin D."/>
            <person name="Llewellyn D."/>
            <person name="Showmaker K.C."/>
            <person name="Shu S."/>
            <person name="Udall J."/>
            <person name="Yoo M.J."/>
            <person name="Byers R."/>
            <person name="Chen W."/>
            <person name="Doron-Faigenboim A."/>
            <person name="Duke M.V."/>
            <person name="Gong L."/>
            <person name="Grimwood J."/>
            <person name="Grover C."/>
            <person name="Grupp K."/>
            <person name="Hu G."/>
            <person name="Lee T.H."/>
            <person name="Li J."/>
            <person name="Lin L."/>
            <person name="Liu T."/>
            <person name="Marler B.S."/>
            <person name="Page J.T."/>
            <person name="Roberts A.W."/>
            <person name="Romanel E."/>
            <person name="Sanders W.S."/>
            <person name="Szadkowski E."/>
            <person name="Tan X."/>
            <person name="Tang H."/>
            <person name="Xu C."/>
            <person name="Wang J."/>
            <person name="Wang Z."/>
            <person name="Zhang D."/>
            <person name="Zhang L."/>
            <person name="Ashrafi H."/>
            <person name="Bedon F."/>
            <person name="Bowers J.E."/>
            <person name="Brubaker C.L."/>
            <person name="Chee P.W."/>
            <person name="Das S."/>
            <person name="Gingle A.R."/>
            <person name="Haigler C.H."/>
            <person name="Harker D."/>
            <person name="Hoffmann L.V."/>
            <person name="Hovav R."/>
            <person name="Jones D.C."/>
            <person name="Lemke C."/>
            <person name="Mansoor S."/>
            <person name="ur Rahman M."/>
            <person name="Rainville L.N."/>
            <person name="Rambani A."/>
            <person name="Reddy U.K."/>
            <person name="Rong J.K."/>
            <person name="Saranga Y."/>
            <person name="Scheffler B.E."/>
            <person name="Scheffler J.A."/>
            <person name="Stelly D.M."/>
            <person name="Triplett B.A."/>
            <person name="Van Deynze A."/>
            <person name="Vaslin M.F."/>
            <person name="Waghmare V.N."/>
            <person name="Walford S.A."/>
            <person name="Wright R.J."/>
            <person name="Zaki E.A."/>
            <person name="Zhang T."/>
            <person name="Dennis E.S."/>
            <person name="Mayer K.F."/>
            <person name="Peterson D.G."/>
            <person name="Rokhsar D.S."/>
            <person name="Wang X."/>
            <person name="Schmutz J."/>
        </authorList>
    </citation>
    <scope>NUCLEOTIDE SEQUENCE [LARGE SCALE GENOMIC DNA]</scope>
</reference>
<protein>
    <submittedName>
        <fullName evidence="2">Uncharacterized protein</fullName>
    </submittedName>
</protein>
<evidence type="ECO:0000313" key="2">
    <source>
        <dbReference type="EMBL" id="KJB58726.1"/>
    </source>
</evidence>
<gene>
    <name evidence="2" type="ORF">B456_009G223300</name>
</gene>
<sequence>MIKREAINLVSSVAMFAPFFLFYLKLSEEDWTCLKLNSNLAGKGKQILPIFICPSLNSVTVLFSLLLLHALFSIVCAITCLPLPCKITTTLITITFLTSNPVPFFGF</sequence>
<keyword evidence="3" id="KW-1185">Reference proteome</keyword>
<dbReference type="Gramene" id="KJB58726">
    <property type="protein sequence ID" value="KJB58726"/>
    <property type="gene ID" value="B456_009G223300"/>
</dbReference>
<evidence type="ECO:0000256" key="1">
    <source>
        <dbReference type="SAM" id="Phobius"/>
    </source>
</evidence>
<dbReference type="Proteomes" id="UP000032304">
    <property type="component" value="Chromosome 9"/>
</dbReference>
<proteinExistence type="predicted"/>
<name>A0A0D2TTV3_GOSRA</name>
<organism evidence="2 3">
    <name type="scientific">Gossypium raimondii</name>
    <name type="common">Peruvian cotton</name>
    <name type="synonym">Gossypium klotzschianum subsp. raimondii</name>
    <dbReference type="NCBI Taxonomy" id="29730"/>
    <lineage>
        <taxon>Eukaryota</taxon>
        <taxon>Viridiplantae</taxon>
        <taxon>Streptophyta</taxon>
        <taxon>Embryophyta</taxon>
        <taxon>Tracheophyta</taxon>
        <taxon>Spermatophyta</taxon>
        <taxon>Magnoliopsida</taxon>
        <taxon>eudicotyledons</taxon>
        <taxon>Gunneridae</taxon>
        <taxon>Pentapetalae</taxon>
        <taxon>rosids</taxon>
        <taxon>malvids</taxon>
        <taxon>Malvales</taxon>
        <taxon>Malvaceae</taxon>
        <taxon>Malvoideae</taxon>
        <taxon>Gossypium</taxon>
    </lineage>
</organism>
<evidence type="ECO:0000313" key="3">
    <source>
        <dbReference type="Proteomes" id="UP000032304"/>
    </source>
</evidence>
<feature type="transmembrane region" description="Helical" evidence="1">
    <location>
        <begin position="6"/>
        <end position="26"/>
    </location>
</feature>
<keyword evidence="1" id="KW-0812">Transmembrane</keyword>